<comment type="similarity">
    <text evidence="1">Belongs to the 'phage' integrase family.</text>
</comment>
<dbReference type="Pfam" id="PF00589">
    <property type="entry name" value="Phage_integrase"/>
    <property type="match status" value="1"/>
</dbReference>
<dbReference type="InterPro" id="IPR002104">
    <property type="entry name" value="Integrase_catalytic"/>
</dbReference>
<name>A0AAP9ER83_GLUTH</name>
<dbReference type="InterPro" id="IPR011010">
    <property type="entry name" value="DNA_brk_join_enz"/>
</dbReference>
<evidence type="ECO:0000256" key="4">
    <source>
        <dbReference type="ARBA" id="ARBA00023172"/>
    </source>
</evidence>
<keyword evidence="2" id="KW-0229">DNA integration</keyword>
<dbReference type="PANTHER" id="PTHR30349">
    <property type="entry name" value="PHAGE INTEGRASE-RELATED"/>
    <property type="match status" value="1"/>
</dbReference>
<dbReference type="AlphaFoldDB" id="A0AAP9ER83"/>
<keyword evidence="4" id="KW-0233">DNA recombination</keyword>
<evidence type="ECO:0000259" key="5">
    <source>
        <dbReference type="PROSITE" id="PS51898"/>
    </source>
</evidence>
<sequence>MGWFSKALLQSWRSFMLKLVGSRFHFRRVVPVSLRPILGKSEIWISLGRAGKVEARRRAAELHGQMTDLFEGLLSVSDIKQSSKTLTFSPEEIKSINEKYVFKTDLDVCKGIIRVLEDTIEIHETLRIAEVHNARAEVEVKYQKIVMQQAEYLDRLMSGVKEVVIVAENFQARLLKSMEDLAQRLQISSAEKKVLRGEIDRLHNTLITTFTKTIETTASRPPSQSPTPYSEEALPIVAENQTKLQSKAPSPLLLSAALERFLNTKPAKSLETQRDTSRTVALFVQAFGDLPVREIDGKISGDFRDVLFSLPASHGKRRNLSFQDEIDRAASQDVPLLSTKTVKNHFMRLSSLWNDLLRRDIVEKNPWSRWNFDLSNQISRRAWKQEEMNKLVNTPWPVGSIPNETFMGITMVAAYSGMRLGEISNLRNEDIQDVEGVPCFRICAHPEDNWSPKTDAGERIVPIHSTLLSWGLLAFQKANQKYLFSDLKDSRDGNRGADFSRAFSRYKMIMDLPPAVTFHGFRHTVSTLLRNQKSDIREIWIDALLGHESSHKSQGATTYLSGIDLTNLQTTVEAIQYPDFYLGKGL</sequence>
<dbReference type="KEGG" id="gti:FXF46_03155"/>
<proteinExistence type="inferred from homology"/>
<evidence type="ECO:0000256" key="1">
    <source>
        <dbReference type="ARBA" id="ARBA00008857"/>
    </source>
</evidence>
<dbReference type="Gene3D" id="1.10.150.130">
    <property type="match status" value="1"/>
</dbReference>
<dbReference type="GO" id="GO:0015074">
    <property type="term" value="P:DNA integration"/>
    <property type="evidence" value="ECO:0007669"/>
    <property type="project" value="UniProtKB-KW"/>
</dbReference>
<reference evidence="6 7" key="1">
    <citation type="submission" date="2019-08" db="EMBL/GenBank/DDBJ databases">
        <title>Gluconobacter frateurii HD924 genome.</title>
        <authorList>
            <person name="Liu Y."/>
            <person name="Zhang P."/>
        </authorList>
    </citation>
    <scope>NUCLEOTIDE SEQUENCE [LARGE SCALE GENOMIC DNA]</scope>
    <source>
        <strain evidence="6 7">HD924</strain>
    </source>
</reference>
<evidence type="ECO:0000256" key="2">
    <source>
        <dbReference type="ARBA" id="ARBA00022908"/>
    </source>
</evidence>
<evidence type="ECO:0000256" key="3">
    <source>
        <dbReference type="ARBA" id="ARBA00023125"/>
    </source>
</evidence>
<dbReference type="PANTHER" id="PTHR30349:SF41">
    <property type="entry name" value="INTEGRASE_RECOMBINASE PROTEIN MJ0367-RELATED"/>
    <property type="match status" value="1"/>
</dbReference>
<evidence type="ECO:0000313" key="6">
    <source>
        <dbReference type="EMBL" id="QEH95362.1"/>
    </source>
</evidence>
<dbReference type="InterPro" id="IPR050090">
    <property type="entry name" value="Tyrosine_recombinase_XerCD"/>
</dbReference>
<feature type="domain" description="Tyr recombinase" evidence="5">
    <location>
        <begin position="378"/>
        <end position="573"/>
    </location>
</feature>
<gene>
    <name evidence="6" type="ORF">FXF46_03155</name>
</gene>
<protein>
    <submittedName>
        <fullName evidence="6">Tyrosine-type recombinase/integrase</fullName>
    </submittedName>
</protein>
<dbReference type="Pfam" id="PF20172">
    <property type="entry name" value="DUF6538"/>
    <property type="match status" value="1"/>
</dbReference>
<organism evidence="6 7">
    <name type="scientific">Gluconobacter thailandicus</name>
    <dbReference type="NCBI Taxonomy" id="257438"/>
    <lineage>
        <taxon>Bacteria</taxon>
        <taxon>Pseudomonadati</taxon>
        <taxon>Pseudomonadota</taxon>
        <taxon>Alphaproteobacteria</taxon>
        <taxon>Acetobacterales</taxon>
        <taxon>Acetobacteraceae</taxon>
        <taxon>Gluconobacter</taxon>
    </lineage>
</organism>
<dbReference type="SUPFAM" id="SSF56349">
    <property type="entry name" value="DNA breaking-rejoining enzymes"/>
    <property type="match status" value="1"/>
</dbReference>
<dbReference type="Gene3D" id="1.10.443.10">
    <property type="entry name" value="Intergrase catalytic core"/>
    <property type="match status" value="1"/>
</dbReference>
<evidence type="ECO:0000313" key="7">
    <source>
        <dbReference type="Proteomes" id="UP000323560"/>
    </source>
</evidence>
<dbReference type="InterPro" id="IPR010998">
    <property type="entry name" value="Integrase_recombinase_N"/>
</dbReference>
<accession>A0AAP9ER83</accession>
<dbReference type="EMBL" id="CP043043">
    <property type="protein sequence ID" value="QEH95362.1"/>
    <property type="molecule type" value="Genomic_DNA"/>
</dbReference>
<dbReference type="InterPro" id="IPR046668">
    <property type="entry name" value="DUF6538"/>
</dbReference>
<dbReference type="InterPro" id="IPR013762">
    <property type="entry name" value="Integrase-like_cat_sf"/>
</dbReference>
<dbReference type="GO" id="GO:0006310">
    <property type="term" value="P:DNA recombination"/>
    <property type="evidence" value="ECO:0007669"/>
    <property type="project" value="UniProtKB-KW"/>
</dbReference>
<dbReference type="PROSITE" id="PS51898">
    <property type="entry name" value="TYR_RECOMBINASE"/>
    <property type="match status" value="1"/>
</dbReference>
<keyword evidence="3" id="KW-0238">DNA-binding</keyword>
<dbReference type="Proteomes" id="UP000323560">
    <property type="component" value="Chromosome"/>
</dbReference>
<dbReference type="GO" id="GO:0003677">
    <property type="term" value="F:DNA binding"/>
    <property type="evidence" value="ECO:0007669"/>
    <property type="project" value="UniProtKB-KW"/>
</dbReference>